<dbReference type="CDD" id="cd00884">
    <property type="entry name" value="beta_CA_cladeB"/>
    <property type="match status" value="1"/>
</dbReference>
<evidence type="ECO:0000256" key="7">
    <source>
        <dbReference type="ARBA" id="ARBA00031969"/>
    </source>
</evidence>
<comment type="catalytic activity">
    <reaction evidence="8 10">
        <text>hydrogencarbonate + H(+) = CO2 + H2O</text>
        <dbReference type="Rhea" id="RHEA:10748"/>
        <dbReference type="ChEBI" id="CHEBI:15377"/>
        <dbReference type="ChEBI" id="CHEBI:15378"/>
        <dbReference type="ChEBI" id="CHEBI:16526"/>
        <dbReference type="ChEBI" id="CHEBI:17544"/>
        <dbReference type="EC" id="4.2.1.1"/>
    </reaction>
</comment>
<dbReference type="SUPFAM" id="SSF53056">
    <property type="entry name" value="beta-carbonic anhydrase, cab"/>
    <property type="match status" value="1"/>
</dbReference>
<protein>
    <recommendedName>
        <fullName evidence="3 10">Carbonic anhydrase</fullName>
        <ecNumber evidence="2 10">4.2.1.1</ecNumber>
    </recommendedName>
    <alternativeName>
        <fullName evidence="7 10">Carbonate dehydratase</fullName>
    </alternativeName>
</protein>
<organism evidence="11 12">
    <name type="scientific">Desulfovibrio litoralis DSM 11393</name>
    <dbReference type="NCBI Taxonomy" id="1121455"/>
    <lineage>
        <taxon>Bacteria</taxon>
        <taxon>Pseudomonadati</taxon>
        <taxon>Thermodesulfobacteriota</taxon>
        <taxon>Desulfovibrionia</taxon>
        <taxon>Desulfovibrionales</taxon>
        <taxon>Desulfovibrionaceae</taxon>
        <taxon>Desulfovibrio</taxon>
    </lineage>
</organism>
<name>A0A1M7SRW8_9BACT</name>
<sequence length="235" mass="26336">MHTIQKFIDGFLEFQEQHFKHGESSFTNLKYGQEPQTMVIGCSDSRVDPALLMGCEPGDIFVSRNVANLIPPYEDDAGLHGVSAALEFAVCNLKVQSIIILGHSFCGGIKTLMRDDFNPNAKGFLAPWISLALPAKLEVLQKLPNSSSKTRQRAAEQYSIILSLKNLMSFPFIKDAIEKGTLSLFGWYFDIENGELFEYNKDDGIFKKITNNKKEHAARFSKNKAKGNVDFGIYE</sequence>
<comment type="cofactor">
    <cofactor evidence="9">
        <name>Zn(2+)</name>
        <dbReference type="ChEBI" id="CHEBI:29105"/>
    </cofactor>
    <text evidence="9">Binds 1 zinc ion per subunit.</text>
</comment>
<proteinExistence type="inferred from homology"/>
<dbReference type="STRING" id="1121455.SAMN02745728_01194"/>
<comment type="similarity">
    <text evidence="1 10">Belongs to the beta-class carbonic anhydrase family.</text>
</comment>
<reference evidence="11 12" key="1">
    <citation type="submission" date="2016-12" db="EMBL/GenBank/DDBJ databases">
        <authorList>
            <person name="Song W.-J."/>
            <person name="Kurnit D.M."/>
        </authorList>
    </citation>
    <scope>NUCLEOTIDE SEQUENCE [LARGE SCALE GENOMIC DNA]</scope>
    <source>
        <strain evidence="11 12">DSM 11393</strain>
    </source>
</reference>
<evidence type="ECO:0000256" key="5">
    <source>
        <dbReference type="ARBA" id="ARBA00022833"/>
    </source>
</evidence>
<dbReference type="PANTHER" id="PTHR11002">
    <property type="entry name" value="CARBONIC ANHYDRASE"/>
    <property type="match status" value="1"/>
</dbReference>
<evidence type="ECO:0000256" key="8">
    <source>
        <dbReference type="ARBA" id="ARBA00048348"/>
    </source>
</evidence>
<dbReference type="InterPro" id="IPR015892">
    <property type="entry name" value="Carbonic_anhydrase_CS"/>
</dbReference>
<keyword evidence="4 9" id="KW-0479">Metal-binding</keyword>
<dbReference type="OrthoDB" id="9797527at2"/>
<feature type="binding site" evidence="9">
    <location>
        <position position="42"/>
    </location>
    <ligand>
        <name>Zn(2+)</name>
        <dbReference type="ChEBI" id="CHEBI:29105"/>
    </ligand>
</feature>
<feature type="binding site" evidence="9">
    <location>
        <position position="44"/>
    </location>
    <ligand>
        <name>Zn(2+)</name>
        <dbReference type="ChEBI" id="CHEBI:29105"/>
    </ligand>
</feature>
<evidence type="ECO:0000256" key="2">
    <source>
        <dbReference type="ARBA" id="ARBA00012925"/>
    </source>
</evidence>
<dbReference type="Gene3D" id="3.40.1050.10">
    <property type="entry name" value="Carbonic anhydrase"/>
    <property type="match status" value="1"/>
</dbReference>
<evidence type="ECO:0000256" key="1">
    <source>
        <dbReference type="ARBA" id="ARBA00006217"/>
    </source>
</evidence>
<evidence type="ECO:0000256" key="3">
    <source>
        <dbReference type="ARBA" id="ARBA00014628"/>
    </source>
</evidence>
<evidence type="ECO:0000256" key="6">
    <source>
        <dbReference type="ARBA" id="ARBA00023239"/>
    </source>
</evidence>
<evidence type="ECO:0000313" key="11">
    <source>
        <dbReference type="EMBL" id="SHN61144.1"/>
    </source>
</evidence>
<feature type="binding site" evidence="9">
    <location>
        <position position="103"/>
    </location>
    <ligand>
        <name>Zn(2+)</name>
        <dbReference type="ChEBI" id="CHEBI:29105"/>
    </ligand>
</feature>
<accession>A0A1M7SRW8</accession>
<dbReference type="InterPro" id="IPR045066">
    <property type="entry name" value="Beta_CA_cladeB"/>
</dbReference>
<comment type="function">
    <text evidence="10">Reversible hydration of carbon dioxide.</text>
</comment>
<dbReference type="GO" id="GO:0015976">
    <property type="term" value="P:carbon utilization"/>
    <property type="evidence" value="ECO:0007669"/>
    <property type="project" value="InterPro"/>
</dbReference>
<dbReference type="GO" id="GO:0008270">
    <property type="term" value="F:zinc ion binding"/>
    <property type="evidence" value="ECO:0007669"/>
    <property type="project" value="UniProtKB-UniRule"/>
</dbReference>
<dbReference type="FunFam" id="3.40.1050.10:FF:000003">
    <property type="entry name" value="Carbonic anhydrase"/>
    <property type="match status" value="1"/>
</dbReference>
<evidence type="ECO:0000256" key="9">
    <source>
        <dbReference type="PIRSR" id="PIRSR601765-1"/>
    </source>
</evidence>
<evidence type="ECO:0000256" key="10">
    <source>
        <dbReference type="RuleBase" id="RU003956"/>
    </source>
</evidence>
<dbReference type="PROSITE" id="PS00704">
    <property type="entry name" value="PROK_CO2_ANHYDRASE_1"/>
    <property type="match status" value="1"/>
</dbReference>
<evidence type="ECO:0000256" key="4">
    <source>
        <dbReference type="ARBA" id="ARBA00022723"/>
    </source>
</evidence>
<dbReference type="AlphaFoldDB" id="A0A1M7SRW8"/>
<dbReference type="EMBL" id="FRDI01000004">
    <property type="protein sequence ID" value="SHN61144.1"/>
    <property type="molecule type" value="Genomic_DNA"/>
</dbReference>
<dbReference type="PROSITE" id="PS00705">
    <property type="entry name" value="PROK_CO2_ANHYDRASE_2"/>
    <property type="match status" value="1"/>
</dbReference>
<dbReference type="RefSeq" id="WP_072696875.1">
    <property type="nucleotide sequence ID" value="NZ_FRDI01000004.1"/>
</dbReference>
<feature type="binding site" evidence="9">
    <location>
        <position position="106"/>
    </location>
    <ligand>
        <name>Zn(2+)</name>
        <dbReference type="ChEBI" id="CHEBI:29105"/>
    </ligand>
</feature>
<evidence type="ECO:0000313" key="12">
    <source>
        <dbReference type="Proteomes" id="UP000186469"/>
    </source>
</evidence>
<dbReference type="InterPro" id="IPR001765">
    <property type="entry name" value="Carbonic_anhydrase"/>
</dbReference>
<keyword evidence="5 9" id="KW-0862">Zinc</keyword>
<dbReference type="Pfam" id="PF00484">
    <property type="entry name" value="Pro_CA"/>
    <property type="match status" value="1"/>
</dbReference>
<dbReference type="GO" id="GO:0004089">
    <property type="term" value="F:carbonate dehydratase activity"/>
    <property type="evidence" value="ECO:0007669"/>
    <property type="project" value="UniProtKB-UniRule"/>
</dbReference>
<gene>
    <name evidence="11" type="ORF">SAMN02745728_01194</name>
</gene>
<dbReference type="Proteomes" id="UP000186469">
    <property type="component" value="Unassembled WGS sequence"/>
</dbReference>
<dbReference type="EC" id="4.2.1.1" evidence="2 10"/>
<keyword evidence="12" id="KW-1185">Reference proteome</keyword>
<keyword evidence="6 10" id="KW-0456">Lyase</keyword>
<dbReference type="PANTHER" id="PTHR11002:SF76">
    <property type="entry name" value="CARBONIC ANHYDRASE"/>
    <property type="match status" value="1"/>
</dbReference>
<dbReference type="SMART" id="SM00947">
    <property type="entry name" value="Pro_CA"/>
    <property type="match status" value="1"/>
</dbReference>
<dbReference type="InterPro" id="IPR036874">
    <property type="entry name" value="Carbonic_anhydrase_sf"/>
</dbReference>